<dbReference type="AlphaFoldDB" id="A0A371HIE9"/>
<dbReference type="InterPro" id="IPR043502">
    <property type="entry name" value="DNA/RNA_pol_sf"/>
</dbReference>
<reference evidence="2" key="1">
    <citation type="submission" date="2018-05" db="EMBL/GenBank/DDBJ databases">
        <title>Draft genome of Mucuna pruriens seed.</title>
        <authorList>
            <person name="Nnadi N.E."/>
            <person name="Vos R."/>
            <person name="Hasami M.H."/>
            <person name="Devisetty U.K."/>
            <person name="Aguiy J.C."/>
        </authorList>
    </citation>
    <scope>NUCLEOTIDE SEQUENCE [LARGE SCALE GENOMIC DNA]</scope>
    <source>
        <strain evidence="2">JCA_2017</strain>
    </source>
</reference>
<accession>A0A371HIE9</accession>
<keyword evidence="1" id="KW-1133">Transmembrane helix</keyword>
<dbReference type="SUPFAM" id="SSF56672">
    <property type="entry name" value="DNA/RNA polymerases"/>
    <property type="match status" value="1"/>
</dbReference>
<gene>
    <name evidence="2" type="primary">pol</name>
    <name evidence="2" type="ORF">CR513_13948</name>
</gene>
<keyword evidence="1" id="KW-0812">Transmembrane</keyword>
<dbReference type="InterPro" id="IPR043128">
    <property type="entry name" value="Rev_trsase/Diguanyl_cyclase"/>
</dbReference>
<evidence type="ECO:0000256" key="1">
    <source>
        <dbReference type="SAM" id="Phobius"/>
    </source>
</evidence>
<dbReference type="Gene3D" id="3.30.70.270">
    <property type="match status" value="1"/>
</dbReference>
<sequence>MWRLSWNRGGSRLLTWSATWIYLFMSCSVALFLGPLKICIESNLVLDFEKCHFMVTKGIVLGHLISTRGIKVDKAKIDVMSSVSNPASIREVRSFLGHAIHQGFQQDRPTSVQASIERHGLCVRSALCGHISRAKEKTHDHAHPPSTKLGASVQLRIRSSLREAS</sequence>
<dbReference type="OrthoDB" id="1709213at2759"/>
<comment type="caution">
    <text evidence="2">The sequence shown here is derived from an EMBL/GenBank/DDBJ whole genome shotgun (WGS) entry which is preliminary data.</text>
</comment>
<evidence type="ECO:0000313" key="3">
    <source>
        <dbReference type="Proteomes" id="UP000257109"/>
    </source>
</evidence>
<keyword evidence="3" id="KW-1185">Reference proteome</keyword>
<evidence type="ECO:0000313" key="2">
    <source>
        <dbReference type="EMBL" id="RDY02573.1"/>
    </source>
</evidence>
<dbReference type="EMBL" id="QJKJ01002507">
    <property type="protein sequence ID" value="RDY02573.1"/>
    <property type="molecule type" value="Genomic_DNA"/>
</dbReference>
<keyword evidence="1" id="KW-0472">Membrane</keyword>
<feature type="non-terminal residue" evidence="2">
    <location>
        <position position="1"/>
    </location>
</feature>
<dbReference type="PROSITE" id="PS51257">
    <property type="entry name" value="PROKAR_LIPOPROTEIN"/>
    <property type="match status" value="1"/>
</dbReference>
<protein>
    <submittedName>
        <fullName evidence="2">Retrovirus-related Pol polyprotein from transposon opus</fullName>
    </submittedName>
</protein>
<feature type="transmembrane region" description="Helical" evidence="1">
    <location>
        <begin position="20"/>
        <end position="40"/>
    </location>
</feature>
<name>A0A371HIE9_MUCPR</name>
<organism evidence="2 3">
    <name type="scientific">Mucuna pruriens</name>
    <name type="common">Velvet bean</name>
    <name type="synonym">Dolichos pruriens</name>
    <dbReference type="NCBI Taxonomy" id="157652"/>
    <lineage>
        <taxon>Eukaryota</taxon>
        <taxon>Viridiplantae</taxon>
        <taxon>Streptophyta</taxon>
        <taxon>Embryophyta</taxon>
        <taxon>Tracheophyta</taxon>
        <taxon>Spermatophyta</taxon>
        <taxon>Magnoliopsida</taxon>
        <taxon>eudicotyledons</taxon>
        <taxon>Gunneridae</taxon>
        <taxon>Pentapetalae</taxon>
        <taxon>rosids</taxon>
        <taxon>fabids</taxon>
        <taxon>Fabales</taxon>
        <taxon>Fabaceae</taxon>
        <taxon>Papilionoideae</taxon>
        <taxon>50 kb inversion clade</taxon>
        <taxon>NPAAA clade</taxon>
        <taxon>indigoferoid/millettioid clade</taxon>
        <taxon>Phaseoleae</taxon>
        <taxon>Mucuna</taxon>
    </lineage>
</organism>
<proteinExistence type="predicted"/>
<dbReference type="Proteomes" id="UP000257109">
    <property type="component" value="Unassembled WGS sequence"/>
</dbReference>